<name>A0A8E2JDY3_9PEZI</name>
<organism evidence="1 2">
    <name type="scientific">Lepidopterella palustris CBS 459.81</name>
    <dbReference type="NCBI Taxonomy" id="1314670"/>
    <lineage>
        <taxon>Eukaryota</taxon>
        <taxon>Fungi</taxon>
        <taxon>Dikarya</taxon>
        <taxon>Ascomycota</taxon>
        <taxon>Pezizomycotina</taxon>
        <taxon>Dothideomycetes</taxon>
        <taxon>Pleosporomycetidae</taxon>
        <taxon>Mytilinidiales</taxon>
        <taxon>Argynnaceae</taxon>
        <taxon>Lepidopterella</taxon>
    </lineage>
</organism>
<protein>
    <submittedName>
        <fullName evidence="1">Uncharacterized protein</fullName>
    </submittedName>
</protein>
<keyword evidence="2" id="KW-1185">Reference proteome</keyword>
<dbReference type="AlphaFoldDB" id="A0A8E2JDY3"/>
<evidence type="ECO:0000313" key="1">
    <source>
        <dbReference type="EMBL" id="OCK78989.1"/>
    </source>
</evidence>
<proteinExistence type="predicted"/>
<gene>
    <name evidence="1" type="ORF">K432DRAFT_383457</name>
</gene>
<evidence type="ECO:0000313" key="2">
    <source>
        <dbReference type="Proteomes" id="UP000250266"/>
    </source>
</evidence>
<reference evidence="1 2" key="1">
    <citation type="journal article" date="2016" name="Nat. Commun.">
        <title>Ectomycorrhizal ecology is imprinted in the genome of the dominant symbiotic fungus Cenococcum geophilum.</title>
        <authorList>
            <consortium name="DOE Joint Genome Institute"/>
            <person name="Peter M."/>
            <person name="Kohler A."/>
            <person name="Ohm R.A."/>
            <person name="Kuo A."/>
            <person name="Krutzmann J."/>
            <person name="Morin E."/>
            <person name="Arend M."/>
            <person name="Barry K.W."/>
            <person name="Binder M."/>
            <person name="Choi C."/>
            <person name="Clum A."/>
            <person name="Copeland A."/>
            <person name="Grisel N."/>
            <person name="Haridas S."/>
            <person name="Kipfer T."/>
            <person name="LaButti K."/>
            <person name="Lindquist E."/>
            <person name="Lipzen A."/>
            <person name="Maire R."/>
            <person name="Meier B."/>
            <person name="Mihaltcheva S."/>
            <person name="Molinier V."/>
            <person name="Murat C."/>
            <person name="Poggeler S."/>
            <person name="Quandt C.A."/>
            <person name="Sperisen C."/>
            <person name="Tritt A."/>
            <person name="Tisserant E."/>
            <person name="Crous P.W."/>
            <person name="Henrissat B."/>
            <person name="Nehls U."/>
            <person name="Egli S."/>
            <person name="Spatafora J.W."/>
            <person name="Grigoriev I.V."/>
            <person name="Martin F.M."/>
        </authorList>
    </citation>
    <scope>NUCLEOTIDE SEQUENCE [LARGE SCALE GENOMIC DNA]</scope>
    <source>
        <strain evidence="1 2">CBS 459.81</strain>
    </source>
</reference>
<dbReference type="OrthoDB" id="2157530at2759"/>
<accession>A0A8E2JDY3</accession>
<sequence>MSHVRILRDCHHLASTNSRDKVYAVLGIARDRNEVGIISNYSAPLAQVCIDTALLILNQSHRSTSSAAFPPPSHPCSPPGFQNGLLVEHLHSVIPHLPHRAGPLPRMCQHDIFT</sequence>
<dbReference type="EMBL" id="KV745029">
    <property type="protein sequence ID" value="OCK78989.1"/>
    <property type="molecule type" value="Genomic_DNA"/>
</dbReference>
<dbReference type="Proteomes" id="UP000250266">
    <property type="component" value="Unassembled WGS sequence"/>
</dbReference>